<dbReference type="GO" id="GO:0006811">
    <property type="term" value="P:monoatomic ion transport"/>
    <property type="evidence" value="ECO:0007669"/>
    <property type="project" value="UniProtKB-KW"/>
</dbReference>
<organism evidence="19">
    <name type="scientific">mine drainage metagenome</name>
    <dbReference type="NCBI Taxonomy" id="410659"/>
    <lineage>
        <taxon>unclassified sequences</taxon>
        <taxon>metagenomes</taxon>
        <taxon>ecological metagenomes</taxon>
    </lineage>
</organism>
<comment type="similarity">
    <text evidence="2">Belongs to the BexD/CtrA/VexA family.</text>
</comment>
<keyword evidence="8" id="KW-0625">Polysaccharide transport</keyword>
<keyword evidence="9" id="KW-0406">Ion transport</keyword>
<evidence type="ECO:0000259" key="17">
    <source>
        <dbReference type="Pfam" id="PF10531"/>
    </source>
</evidence>
<keyword evidence="5" id="KW-0762">Sugar transport</keyword>
<evidence type="ECO:0000256" key="14">
    <source>
        <dbReference type="ARBA" id="ARBA00023288"/>
    </source>
</evidence>
<gene>
    <name evidence="19" type="ORF">CARN6_0328</name>
</gene>
<evidence type="ECO:0000259" key="16">
    <source>
        <dbReference type="Pfam" id="PF02563"/>
    </source>
</evidence>
<comment type="caution">
    <text evidence="19">The sequence shown here is derived from an EMBL/GenBank/DDBJ whole genome shotgun (WGS) entry which is preliminary data.</text>
</comment>
<evidence type="ECO:0000256" key="7">
    <source>
        <dbReference type="ARBA" id="ARBA00022729"/>
    </source>
</evidence>
<dbReference type="EMBL" id="CABQ01000052">
    <property type="protein sequence ID" value="CBI07022.1"/>
    <property type="molecule type" value="Genomic_DNA"/>
</dbReference>
<keyword evidence="7" id="KW-0732">Signal</keyword>
<dbReference type="GO" id="GO:0009279">
    <property type="term" value="C:cell outer membrane"/>
    <property type="evidence" value="ECO:0007669"/>
    <property type="project" value="UniProtKB-SubCell"/>
</dbReference>
<dbReference type="InterPro" id="IPR019554">
    <property type="entry name" value="Soluble_ligand-bd"/>
</dbReference>
<sequence length="836" mass="91484">MGNGYPGLNTSSPAIAPGTVYNDTTSSVTAQQRSQTQQQRTPLPLEPLTDFQKFIASTTGQVLPVYGADLFRNVPATFAPLDTAPVPADFVVGPEDVLRIRVWGQIDFQSNLRVDRTGNIYIPQVGSVHVAGLTFAELDSHLREAVSRVYENFDLNVDMGQIHSIQIYVSGQARRPGVYTISSLSTLVDAIFASGGPSVEGSLRHIELRRSGKVVTDFDLYALLIHGDKSKDEKLQPGDVIYIASLGAQTAVTGSVRNPAIFELREGETLADLLADAGGASAVAAESRISIERIDDHKARQAMEVDYSPTGLATKLTNGDLVRVYSILPVYQKTVMLRGNVANPGRFAWHPGMRVRDLIPDKDSLITQNYWWARARLGLPTPDFEPVPGFGQMHQPRDGYAVTLRRSPTEGLTTSELQEEQQRTGNNTQSQQQQQQQPYADQQIQNAAPVGSQLSNAQQPVQQLAMQGAWGAAQQNNGIERADRRSGNISLAEGQTLPTGRSIAGQRRTEVRILAPEIDWDYAVIERLDPKTFKTILVPFDLGELVLQHDESQNLELQANDVVTVFSEADVRVPIAQQTKLVKLDGEVVHAGTYTVQPGETLRQLVERAGGLTPNAYLYGSEFTRQSVRIVQQARIDEYVQQLSMQILRGNLAVSSSAVSSVQDQAAAVAAQSSEQQLIASLRQIRATGRIVLEFKPDNSGISSIPDISMEDGDHFIVPSQPSNINVVGAVYDENSFLFSSRRHVSSYLQMAGGPNQNADSSYAFVIRASGEVVSRRASNGPWGNDFKNLRVYAGDTIVVPEKTFRPTSLRTVLDFTQIISQLALSTFMFSVLPIP</sequence>
<feature type="domain" description="Soluble ligand binding" evidence="17">
    <location>
        <begin position="582"/>
        <end position="617"/>
    </location>
</feature>
<evidence type="ECO:0000256" key="8">
    <source>
        <dbReference type="ARBA" id="ARBA00023047"/>
    </source>
</evidence>
<dbReference type="PANTHER" id="PTHR33619">
    <property type="entry name" value="POLYSACCHARIDE EXPORT PROTEIN GFCE-RELATED"/>
    <property type="match status" value="1"/>
</dbReference>
<feature type="domain" description="Polysaccharide export protein N-terminal" evidence="16">
    <location>
        <begin position="85"/>
        <end position="159"/>
    </location>
</feature>
<reference evidence="19" key="1">
    <citation type="submission" date="2009-10" db="EMBL/GenBank/DDBJ databases">
        <title>Diversity of trophic interactions inside an arsenic-rich microbial ecosystem.</title>
        <authorList>
            <person name="Bertin P.N."/>
            <person name="Heinrich-Salmeron A."/>
            <person name="Pelletier E."/>
            <person name="Goulhen-Chollet F."/>
            <person name="Arsene-Ploetze F."/>
            <person name="Gallien S."/>
            <person name="Calteau A."/>
            <person name="Vallenet D."/>
            <person name="Casiot C."/>
            <person name="Chane-Woon-Ming B."/>
            <person name="Giloteaux L."/>
            <person name="Barakat M."/>
            <person name="Bonnefoy V."/>
            <person name="Bruneel O."/>
            <person name="Chandler M."/>
            <person name="Cleiss J."/>
            <person name="Duran R."/>
            <person name="Elbaz-Poulichet F."/>
            <person name="Fonknechten N."/>
            <person name="Lauga B."/>
            <person name="Mornico D."/>
            <person name="Ortet P."/>
            <person name="Schaeffer C."/>
            <person name="Siguier P."/>
            <person name="Alexander Thil Smith A."/>
            <person name="Van Dorsselaer A."/>
            <person name="Weissenbach J."/>
            <person name="Medigue C."/>
            <person name="Le Paslier D."/>
        </authorList>
    </citation>
    <scope>NUCLEOTIDE SEQUENCE</scope>
</reference>
<dbReference type="InterPro" id="IPR049712">
    <property type="entry name" value="Poly_export"/>
</dbReference>
<keyword evidence="4" id="KW-1134">Transmembrane beta strand</keyword>
<dbReference type="InterPro" id="IPR003715">
    <property type="entry name" value="Poly_export_N"/>
</dbReference>
<evidence type="ECO:0000256" key="4">
    <source>
        <dbReference type="ARBA" id="ARBA00022452"/>
    </source>
</evidence>
<dbReference type="Pfam" id="PF02563">
    <property type="entry name" value="Poly_export"/>
    <property type="match status" value="1"/>
</dbReference>
<feature type="compositionally biased region" description="Low complexity" evidence="15">
    <location>
        <begin position="24"/>
        <end position="43"/>
    </location>
</feature>
<evidence type="ECO:0000256" key="5">
    <source>
        <dbReference type="ARBA" id="ARBA00022597"/>
    </source>
</evidence>
<dbReference type="Gene3D" id="3.10.560.10">
    <property type="entry name" value="Outer membrane lipoprotein wza domain like"/>
    <property type="match status" value="4"/>
</dbReference>
<evidence type="ECO:0000256" key="2">
    <source>
        <dbReference type="ARBA" id="ARBA00009450"/>
    </source>
</evidence>
<keyword evidence="12" id="KW-0564">Palmitate</keyword>
<keyword evidence="3" id="KW-0813">Transport</keyword>
<keyword evidence="11" id="KW-0472">Membrane</keyword>
<comment type="subcellular location">
    <subcellularLocation>
        <location evidence="1">Cell outer membrane</location>
        <topology evidence="1">Multi-pass membrane protein</topology>
    </subcellularLocation>
</comment>
<evidence type="ECO:0000256" key="10">
    <source>
        <dbReference type="ARBA" id="ARBA00023114"/>
    </source>
</evidence>
<dbReference type="Pfam" id="PF10531">
    <property type="entry name" value="SLBB"/>
    <property type="match status" value="2"/>
</dbReference>
<dbReference type="PANTHER" id="PTHR33619:SF3">
    <property type="entry name" value="POLYSACCHARIDE EXPORT PROTEIN GFCE-RELATED"/>
    <property type="match status" value="1"/>
</dbReference>
<feature type="compositionally biased region" description="Low complexity" evidence="15">
    <location>
        <begin position="423"/>
        <end position="444"/>
    </location>
</feature>
<name>E6QIF6_9ZZZZ</name>
<evidence type="ECO:0000256" key="3">
    <source>
        <dbReference type="ARBA" id="ARBA00022448"/>
    </source>
</evidence>
<dbReference type="GO" id="GO:0015159">
    <property type="term" value="F:polysaccharide transmembrane transporter activity"/>
    <property type="evidence" value="ECO:0007669"/>
    <property type="project" value="InterPro"/>
</dbReference>
<dbReference type="Gene3D" id="3.30.1950.10">
    <property type="entry name" value="wza like domain"/>
    <property type="match status" value="1"/>
</dbReference>
<evidence type="ECO:0000256" key="9">
    <source>
        <dbReference type="ARBA" id="ARBA00023065"/>
    </source>
</evidence>
<evidence type="ECO:0000256" key="12">
    <source>
        <dbReference type="ARBA" id="ARBA00023139"/>
    </source>
</evidence>
<evidence type="ECO:0000256" key="13">
    <source>
        <dbReference type="ARBA" id="ARBA00023237"/>
    </source>
</evidence>
<evidence type="ECO:0000256" key="6">
    <source>
        <dbReference type="ARBA" id="ARBA00022692"/>
    </source>
</evidence>
<dbReference type="Pfam" id="PF22461">
    <property type="entry name" value="SLBB_2"/>
    <property type="match status" value="1"/>
</dbReference>
<proteinExistence type="inferred from homology"/>
<feature type="region of interest" description="Disordered" evidence="15">
    <location>
        <begin position="1"/>
        <end position="43"/>
    </location>
</feature>
<feature type="domain" description="SLBB" evidence="18">
    <location>
        <begin position="167"/>
        <end position="243"/>
    </location>
</feature>
<keyword evidence="6" id="KW-0812">Transmembrane</keyword>
<accession>E6QIF6</accession>
<keyword evidence="14" id="KW-0449">Lipoprotein</keyword>
<keyword evidence="13" id="KW-0998">Cell outer membrane</keyword>
<feature type="region of interest" description="Disordered" evidence="15">
    <location>
        <begin position="410"/>
        <end position="444"/>
    </location>
</feature>
<evidence type="ECO:0000256" key="15">
    <source>
        <dbReference type="SAM" id="MobiDB-lite"/>
    </source>
</evidence>
<dbReference type="GO" id="GO:0015288">
    <property type="term" value="F:porin activity"/>
    <property type="evidence" value="ECO:0007669"/>
    <property type="project" value="UniProtKB-KW"/>
</dbReference>
<evidence type="ECO:0000256" key="1">
    <source>
        <dbReference type="ARBA" id="ARBA00004571"/>
    </source>
</evidence>
<feature type="domain" description="Soluble ligand binding" evidence="17">
    <location>
        <begin position="251"/>
        <end position="294"/>
    </location>
</feature>
<protein>
    <submittedName>
        <fullName evidence="19">Putative Polysaccharide export protein</fullName>
    </submittedName>
</protein>
<keyword evidence="10" id="KW-0626">Porin</keyword>
<dbReference type="AlphaFoldDB" id="E6QIF6"/>
<evidence type="ECO:0000313" key="19">
    <source>
        <dbReference type="EMBL" id="CBI07022.1"/>
    </source>
</evidence>
<dbReference type="InterPro" id="IPR054765">
    <property type="entry name" value="SLBB_dom"/>
</dbReference>
<evidence type="ECO:0000256" key="11">
    <source>
        <dbReference type="ARBA" id="ARBA00023136"/>
    </source>
</evidence>
<evidence type="ECO:0000259" key="18">
    <source>
        <dbReference type="Pfam" id="PF22461"/>
    </source>
</evidence>
<dbReference type="GO" id="GO:0046930">
    <property type="term" value="C:pore complex"/>
    <property type="evidence" value="ECO:0007669"/>
    <property type="project" value="UniProtKB-KW"/>
</dbReference>